<dbReference type="Proteomes" id="UP000316426">
    <property type="component" value="Chromosome"/>
</dbReference>
<accession>A0A518KAB7</accession>
<protein>
    <recommendedName>
        <fullName evidence="1">DUF1559 domain-containing protein</fullName>
    </recommendedName>
</protein>
<dbReference type="EMBL" id="CP036349">
    <property type="protein sequence ID" value="QDV74733.1"/>
    <property type="molecule type" value="Genomic_DNA"/>
</dbReference>
<dbReference type="PANTHER" id="PTHR30093:SF2">
    <property type="entry name" value="TYPE II SECRETION SYSTEM PROTEIN H"/>
    <property type="match status" value="1"/>
</dbReference>
<organism evidence="2 3">
    <name type="scientific">Botrimarina mediterranea</name>
    <dbReference type="NCBI Taxonomy" id="2528022"/>
    <lineage>
        <taxon>Bacteria</taxon>
        <taxon>Pseudomonadati</taxon>
        <taxon>Planctomycetota</taxon>
        <taxon>Planctomycetia</taxon>
        <taxon>Pirellulales</taxon>
        <taxon>Lacipirellulaceae</taxon>
        <taxon>Botrimarina</taxon>
    </lineage>
</organism>
<dbReference type="PANTHER" id="PTHR30093">
    <property type="entry name" value="GENERAL SECRETION PATHWAY PROTEIN G"/>
    <property type="match status" value="1"/>
</dbReference>
<feature type="domain" description="DUF1559" evidence="1">
    <location>
        <begin position="347"/>
        <end position="502"/>
    </location>
</feature>
<dbReference type="Pfam" id="PF07596">
    <property type="entry name" value="SBP_bac_10"/>
    <property type="match status" value="1"/>
</dbReference>
<reference evidence="2 3" key="1">
    <citation type="submission" date="2019-02" db="EMBL/GenBank/DDBJ databases">
        <title>Deep-cultivation of Planctomycetes and their phenomic and genomic characterization uncovers novel biology.</title>
        <authorList>
            <person name="Wiegand S."/>
            <person name="Jogler M."/>
            <person name="Boedeker C."/>
            <person name="Pinto D."/>
            <person name="Vollmers J."/>
            <person name="Rivas-Marin E."/>
            <person name="Kohn T."/>
            <person name="Peeters S.H."/>
            <person name="Heuer A."/>
            <person name="Rast P."/>
            <person name="Oberbeckmann S."/>
            <person name="Bunk B."/>
            <person name="Jeske O."/>
            <person name="Meyerdierks A."/>
            <person name="Storesund J.E."/>
            <person name="Kallscheuer N."/>
            <person name="Luecker S."/>
            <person name="Lage O.M."/>
            <person name="Pohl T."/>
            <person name="Merkel B.J."/>
            <person name="Hornburger P."/>
            <person name="Mueller R.-W."/>
            <person name="Bruemmer F."/>
            <person name="Labrenz M."/>
            <person name="Spormann A.M."/>
            <person name="Op den Camp H."/>
            <person name="Overmann J."/>
            <person name="Amann R."/>
            <person name="Jetten M.S.M."/>
            <person name="Mascher T."/>
            <person name="Medema M.H."/>
            <person name="Devos D.P."/>
            <person name="Kaster A.-K."/>
            <person name="Ovreas L."/>
            <person name="Rohde M."/>
            <person name="Galperin M.Y."/>
            <person name="Jogler C."/>
        </authorList>
    </citation>
    <scope>NUCLEOTIDE SEQUENCE [LARGE SCALE GENOMIC DNA]</scope>
    <source>
        <strain evidence="2 3">Spa11</strain>
    </source>
</reference>
<sequence>MPSLISSYCLRPIVAAATALSPIASIRADEAARVSHLTPQSIAAVTVRLANAAKSPVMQQYPVEVLAAATKDFLGVPLGAIDRVTAMVEPPVGVSPQYAIVLESSRPISFDNFRAELTEHTTPGELLGRPMLESSEGMKPSFCLLDDQTLAVGPRLFLKRLVRGVKAGQSELQELMTTEDALQNDLHAAVTLGPLRPVMEMGITAAKQEIDPEALPFLEGILLIDRIVLAVDLDSERGSSLTANAVSSAAADEIERLIADGYARLREKLLEDSDFNEKVRNHPEATMRAWGDYWLRIMDQYALSLGEMRQGETTFVLAKVGPGSYQSQATILAIAGVMTSLLLPAVQAAREAARRNASTNNVKQILLAMLNHESTFSRLPAQAICDSDGKPLLSWRVAILPFIEQSALYEKFHLDEPWDSPHNIKLLAEMPADYLDPSSGMAAEDGKTHYLAVSGEGTAFAGKPEGVRLAEFSDGLSRSVIVVQVNDAHAVEWTKPVDYDTAANADNPTAGIGELHPGVFVTGFADGHVVPTPVSITPEEFAAGASIAGGETTEWP</sequence>
<evidence type="ECO:0000313" key="3">
    <source>
        <dbReference type="Proteomes" id="UP000316426"/>
    </source>
</evidence>
<dbReference type="InterPro" id="IPR011453">
    <property type="entry name" value="DUF1559"/>
</dbReference>
<gene>
    <name evidence="2" type="ORF">Spa11_29410</name>
</gene>
<dbReference type="AlphaFoldDB" id="A0A518KAB7"/>
<dbReference type="SUPFAM" id="SSF54523">
    <property type="entry name" value="Pili subunits"/>
    <property type="match status" value="1"/>
</dbReference>
<dbReference type="RefSeq" id="WP_145113397.1">
    <property type="nucleotide sequence ID" value="NZ_CP036349.1"/>
</dbReference>
<proteinExistence type="predicted"/>
<dbReference type="KEGG" id="bmei:Spa11_29410"/>
<dbReference type="InterPro" id="IPR045584">
    <property type="entry name" value="Pilin-like"/>
</dbReference>
<evidence type="ECO:0000259" key="1">
    <source>
        <dbReference type="Pfam" id="PF07596"/>
    </source>
</evidence>
<name>A0A518KAB7_9BACT</name>
<evidence type="ECO:0000313" key="2">
    <source>
        <dbReference type="EMBL" id="QDV74733.1"/>
    </source>
</evidence>
<keyword evidence="3" id="KW-1185">Reference proteome</keyword>